<gene>
    <name evidence="3" type="ordered locus">CPR_0459</name>
</gene>
<dbReference type="EMBL" id="CP000312">
    <property type="protein sequence ID" value="ABG85816.1"/>
    <property type="molecule type" value="Genomic_DNA"/>
</dbReference>
<dbReference type="Proteomes" id="UP000001824">
    <property type="component" value="Chromosome"/>
</dbReference>
<evidence type="ECO:0000259" key="1">
    <source>
        <dbReference type="Pfam" id="PF00534"/>
    </source>
</evidence>
<evidence type="ECO:0000313" key="3">
    <source>
        <dbReference type="EMBL" id="ABG85816.1"/>
    </source>
</evidence>
<proteinExistence type="predicted"/>
<dbReference type="PANTHER" id="PTHR12526">
    <property type="entry name" value="GLYCOSYLTRANSFERASE"/>
    <property type="match status" value="1"/>
</dbReference>
<sequence length="350" mass="40032">MVRVLMIGPNKLENGGISSVVNSYYDVGLDKDKNLQLTYLDTFKSGSLLKKISVFLKSIILFRNNIKENDIVHIHMSYRGSFYRKSIFVLMSKYKNKKVIIHIHGSEFKKFYDKSNNFIKKYIENTLNKADYVLALSEEWRENLISIAPKSRVEILHNSIIVPKYDYKNYKFKNILFLGRLGKRKGVYDILKVANSISSKFPDCKFILAGDGEIENVKKICNDLSINNIIIPGWISGYDKVNLLKEATIYILPSYNEGMPISILEAMAYKLPIISTKIGGIPQLIDNGVEGFLVDAGDILGLENSINKLLESEELRKNMGENSFKKVEKDFNLVKNIEKLKSIYKSLIEE</sequence>
<dbReference type="RefSeq" id="WP_011591562.1">
    <property type="nucleotide sequence ID" value="NC_008262.1"/>
</dbReference>
<feature type="domain" description="Glycosyl transferase family 1" evidence="1">
    <location>
        <begin position="171"/>
        <end position="325"/>
    </location>
</feature>
<dbReference type="PANTHER" id="PTHR12526:SF630">
    <property type="entry name" value="GLYCOSYLTRANSFERASE"/>
    <property type="match status" value="1"/>
</dbReference>
<accession>Q0SVR2</accession>
<reference evidence="3 4" key="1">
    <citation type="journal article" date="2006" name="Genome Res.">
        <title>Skewed genomic variability in strains of the toxigenic bacterial pathogen, Clostridium perfringens.</title>
        <authorList>
            <person name="Myers G.S."/>
            <person name="Rasko D.A."/>
            <person name="Cheung J.K."/>
            <person name="Ravel J."/>
            <person name="Seshadri R."/>
            <person name="Deboy R.T."/>
            <person name="Ren Q."/>
            <person name="Varga J."/>
            <person name="Awad M.M."/>
            <person name="Brinkac L.M."/>
            <person name="Daugherty S.C."/>
            <person name="Haft D.H."/>
            <person name="Dodson R.J."/>
            <person name="Madupu R."/>
            <person name="Nelson W.C."/>
            <person name="Rosovitz M.J."/>
            <person name="Sullivan S.A."/>
            <person name="Khouri H."/>
            <person name="Dimitrov G.I."/>
            <person name="Watkins K.L."/>
            <person name="Mulligan S."/>
            <person name="Benton J."/>
            <person name="Radune D."/>
            <person name="Fisher D.J."/>
            <person name="Atkins H.S."/>
            <person name="Hiscox T."/>
            <person name="Jost B.H."/>
            <person name="Billington S.J."/>
            <person name="Songer J.G."/>
            <person name="McClane B.A."/>
            <person name="Titball R.W."/>
            <person name="Rood J.I."/>
            <person name="Melville S.B."/>
            <person name="Paulsen I.T."/>
        </authorList>
    </citation>
    <scope>NUCLEOTIDE SEQUENCE [LARGE SCALE GENOMIC DNA]</scope>
    <source>
        <strain evidence="4">SM101 / Type A</strain>
    </source>
</reference>
<dbReference type="CDD" id="cd03801">
    <property type="entry name" value="GT4_PimA-like"/>
    <property type="match status" value="1"/>
</dbReference>
<dbReference type="Pfam" id="PF13439">
    <property type="entry name" value="Glyco_transf_4"/>
    <property type="match status" value="1"/>
</dbReference>
<organism evidence="3 4">
    <name type="scientific">Clostridium perfringens (strain SM101 / Type A)</name>
    <dbReference type="NCBI Taxonomy" id="289380"/>
    <lineage>
        <taxon>Bacteria</taxon>
        <taxon>Bacillati</taxon>
        <taxon>Bacillota</taxon>
        <taxon>Clostridia</taxon>
        <taxon>Eubacteriales</taxon>
        <taxon>Clostridiaceae</taxon>
        <taxon>Clostridium</taxon>
    </lineage>
</organism>
<dbReference type="GO" id="GO:0016757">
    <property type="term" value="F:glycosyltransferase activity"/>
    <property type="evidence" value="ECO:0007669"/>
    <property type="project" value="InterPro"/>
</dbReference>
<dbReference type="SUPFAM" id="SSF53756">
    <property type="entry name" value="UDP-Glycosyltransferase/glycogen phosphorylase"/>
    <property type="match status" value="1"/>
</dbReference>
<keyword evidence="3" id="KW-0808">Transferase</keyword>
<name>Q0SVR2_CLOPS</name>
<dbReference type="CAZy" id="GT4">
    <property type="family name" value="Glycosyltransferase Family 4"/>
</dbReference>
<feature type="domain" description="Glycosyltransferase subfamily 4-like N-terminal" evidence="2">
    <location>
        <begin position="49"/>
        <end position="160"/>
    </location>
</feature>
<evidence type="ECO:0000259" key="2">
    <source>
        <dbReference type="Pfam" id="PF13439"/>
    </source>
</evidence>
<dbReference type="Pfam" id="PF00534">
    <property type="entry name" value="Glycos_transf_1"/>
    <property type="match status" value="1"/>
</dbReference>
<protein>
    <submittedName>
        <fullName evidence="3">Putative glycosytransferase</fullName>
    </submittedName>
</protein>
<dbReference type="Gene3D" id="3.40.50.2000">
    <property type="entry name" value="Glycogen Phosphorylase B"/>
    <property type="match status" value="2"/>
</dbReference>
<dbReference type="KEGG" id="cpr:CPR_0459"/>
<dbReference type="AlphaFoldDB" id="Q0SVR2"/>
<evidence type="ECO:0000313" key="4">
    <source>
        <dbReference type="Proteomes" id="UP000001824"/>
    </source>
</evidence>
<dbReference type="InterPro" id="IPR001296">
    <property type="entry name" value="Glyco_trans_1"/>
</dbReference>
<dbReference type="BioCyc" id="CPER289380:GI76-476-MONOMER"/>
<dbReference type="InterPro" id="IPR028098">
    <property type="entry name" value="Glyco_trans_4-like_N"/>
</dbReference>